<evidence type="ECO:0000256" key="5">
    <source>
        <dbReference type="ARBA" id="ARBA00022821"/>
    </source>
</evidence>
<dbReference type="EMBL" id="JAMFTS010000002">
    <property type="protein sequence ID" value="KAJ4792746.1"/>
    <property type="molecule type" value="Genomic_DNA"/>
</dbReference>
<feature type="domain" description="NB-ARC" evidence="7">
    <location>
        <begin position="199"/>
        <end position="259"/>
    </location>
</feature>
<keyword evidence="3" id="KW-0677">Repeat</keyword>
<proteinExistence type="inferred from homology"/>
<organism evidence="11 12">
    <name type="scientific">Rhynchospora pubera</name>
    <dbReference type="NCBI Taxonomy" id="906938"/>
    <lineage>
        <taxon>Eukaryota</taxon>
        <taxon>Viridiplantae</taxon>
        <taxon>Streptophyta</taxon>
        <taxon>Embryophyta</taxon>
        <taxon>Tracheophyta</taxon>
        <taxon>Spermatophyta</taxon>
        <taxon>Magnoliopsida</taxon>
        <taxon>Liliopsida</taxon>
        <taxon>Poales</taxon>
        <taxon>Cyperaceae</taxon>
        <taxon>Cyperoideae</taxon>
        <taxon>Rhynchosporeae</taxon>
        <taxon>Rhynchospora</taxon>
    </lineage>
</organism>
<keyword evidence="12" id="KW-1185">Reference proteome</keyword>
<keyword evidence="5" id="KW-0611">Plant defense</keyword>
<dbReference type="InterPro" id="IPR032675">
    <property type="entry name" value="LRR_dom_sf"/>
</dbReference>
<dbReference type="InterPro" id="IPR027417">
    <property type="entry name" value="P-loop_NTPase"/>
</dbReference>
<dbReference type="GO" id="GO:0043531">
    <property type="term" value="F:ADP binding"/>
    <property type="evidence" value="ECO:0007669"/>
    <property type="project" value="InterPro"/>
</dbReference>
<dbReference type="GO" id="GO:0005524">
    <property type="term" value="F:ATP binding"/>
    <property type="evidence" value="ECO:0007669"/>
    <property type="project" value="UniProtKB-KW"/>
</dbReference>
<evidence type="ECO:0000256" key="2">
    <source>
        <dbReference type="ARBA" id="ARBA00022614"/>
    </source>
</evidence>
<comment type="similarity">
    <text evidence="1">Belongs to the disease resistance NB-LRR family.</text>
</comment>
<dbReference type="InterPro" id="IPR041118">
    <property type="entry name" value="Rx_N"/>
</dbReference>
<dbReference type="Pfam" id="PF25019">
    <property type="entry name" value="LRR_R13L1-DRL21"/>
    <property type="match status" value="1"/>
</dbReference>
<dbReference type="AlphaFoldDB" id="A0AAV8FPK4"/>
<dbReference type="Pfam" id="PF00931">
    <property type="entry name" value="NB-ARC"/>
    <property type="match status" value="1"/>
</dbReference>
<dbReference type="SUPFAM" id="SSF52058">
    <property type="entry name" value="L domain-like"/>
    <property type="match status" value="2"/>
</dbReference>
<feature type="domain" description="Disease resistance protein winged helix" evidence="9">
    <location>
        <begin position="287"/>
        <end position="356"/>
    </location>
</feature>
<dbReference type="GO" id="GO:0006952">
    <property type="term" value="P:defense response"/>
    <property type="evidence" value="ECO:0007669"/>
    <property type="project" value="UniProtKB-KW"/>
</dbReference>
<evidence type="ECO:0000256" key="6">
    <source>
        <dbReference type="ARBA" id="ARBA00022840"/>
    </source>
</evidence>
<evidence type="ECO:0000259" key="7">
    <source>
        <dbReference type="Pfam" id="PF00931"/>
    </source>
</evidence>
<evidence type="ECO:0000259" key="8">
    <source>
        <dbReference type="Pfam" id="PF18052"/>
    </source>
</evidence>
<name>A0AAV8FPK4_9POAL</name>
<dbReference type="InterPro" id="IPR002182">
    <property type="entry name" value="NB-ARC"/>
</dbReference>
<dbReference type="PANTHER" id="PTHR36766">
    <property type="entry name" value="PLANT BROAD-SPECTRUM MILDEW RESISTANCE PROTEIN RPW8"/>
    <property type="match status" value="1"/>
</dbReference>
<evidence type="ECO:0000256" key="1">
    <source>
        <dbReference type="ARBA" id="ARBA00008894"/>
    </source>
</evidence>
<protein>
    <submittedName>
        <fullName evidence="11">Disease resistance protein (CC-NBS-LRR class) family</fullName>
    </submittedName>
</protein>
<dbReference type="Gene3D" id="1.20.5.4130">
    <property type="match status" value="1"/>
</dbReference>
<dbReference type="Gene3D" id="3.80.10.10">
    <property type="entry name" value="Ribonuclease Inhibitor"/>
    <property type="match status" value="3"/>
</dbReference>
<dbReference type="PANTHER" id="PTHR36766:SF70">
    <property type="entry name" value="DISEASE RESISTANCE PROTEIN RGA4"/>
    <property type="match status" value="1"/>
</dbReference>
<dbReference type="GO" id="GO:0051707">
    <property type="term" value="P:response to other organism"/>
    <property type="evidence" value="ECO:0007669"/>
    <property type="project" value="UniProtKB-ARBA"/>
</dbReference>
<evidence type="ECO:0000259" key="9">
    <source>
        <dbReference type="Pfam" id="PF23559"/>
    </source>
</evidence>
<dbReference type="Proteomes" id="UP001140206">
    <property type="component" value="Chromosome 2"/>
</dbReference>
<dbReference type="InterPro" id="IPR058922">
    <property type="entry name" value="WHD_DRP"/>
</dbReference>
<evidence type="ECO:0000313" key="11">
    <source>
        <dbReference type="EMBL" id="KAJ4792746.1"/>
    </source>
</evidence>
<dbReference type="Pfam" id="PF23559">
    <property type="entry name" value="WHD_DRP"/>
    <property type="match status" value="1"/>
</dbReference>
<dbReference type="Gene3D" id="3.40.50.300">
    <property type="entry name" value="P-loop containing nucleotide triphosphate hydrolases"/>
    <property type="match status" value="1"/>
</dbReference>
<comment type="caution">
    <text evidence="11">The sequence shown here is derived from an EMBL/GenBank/DDBJ whole genome shotgun (WGS) entry which is preliminary data.</text>
</comment>
<feature type="domain" description="Disease resistance N-terminal" evidence="8">
    <location>
        <begin position="10"/>
        <end position="102"/>
    </location>
</feature>
<keyword evidence="4" id="KW-0547">Nucleotide-binding</keyword>
<dbReference type="SUPFAM" id="SSF52540">
    <property type="entry name" value="P-loop containing nucleoside triphosphate hydrolases"/>
    <property type="match status" value="1"/>
</dbReference>
<accession>A0AAV8FPK4</accession>
<evidence type="ECO:0000256" key="3">
    <source>
        <dbReference type="ARBA" id="ARBA00022737"/>
    </source>
</evidence>
<sequence length="1128" mass="127649">MAEAAALDSLKWVVSPLLSRLWNEVFNRLGTSKDEQHKLLQDLETISLPGLSLAIEKAENSPKRHQLENWLERLKDAYYKTEEAIDLFTYYELQQKVHDERKSVKPNIVDRIKTEVSSFASHHHMLTSTKKKITEFLQIIKEFRNYRDLLQDGDAGTHDRETVSALEEKVFGRDRDREIIVSNLTKESITDHGPSIVSGLNILAITGRPGIGKTTLAKYVYNYLSKEGHFDIFMWVYVPRKFRAGDVINKMMKAKQTKEDLLVGQLIEQKDSQFELQSSSHDNYPLEGFIKSANNGKRIEDIGESYLHELVSSHFLDKRVDEEGKENYVDEEGKENQVTFIKSANYVLHDLLHDLAEQVCGANYLRMEYNNYVEIPRDTRNKLSGKENVHHLSLQASMISELKDDICKQKELRTLIIFDGDGTVSKKDLKEIIQTSEKLRVLSLPSCGIKDLPDSIGSLKHLRYIDISGCSLRKLPNSICKLYHLQVFALSSCESLPENFSELISLRHFLTNDETVSKIREVGRLTSIQGLSEFHVEHGNSFNLEQLKNLVELRGQLRIKGLQKVTRKDDAVKAKIIEKVNLESLALEWDRNERDNDNAEILESLCPNPLIRELHIINFPGKKLPNWLLSQNSGKYLRALSLKGCAKVPNLPSFDQCFPNCIFLALGELDLVKEFPPLPPKLMFSYIELPLLVSFVTTDDFQMAEERKEFISMVVKQMANYCKLRDVFVPINLLSTLSSSLPPISKRLGGETNISTSSTKCKKFLSKLDRVGDPENIPTDELMDMWVTGMDCQLEMMFSGKNVSSLVLPSSLTNLVICNGSITNQALSVSFQNLYSLSSLCLSNILTITSLPPEEVLCELKHLQSIDITDCYLLTSFGGISALTSLKKLKLQGSCLEWKAPSDGSVLPSELEELEFWNCANIDVIIERSKLAKLHTLKFFYCSIKKINLITLSSLAELEIVLCSQPFVLEGLSSVHALHGLRVTKCPMIGLSSPDDKLSSQITFTEIDDLSLLTLIMSDETVSKLEGLVIRSFEGGFINDEAFEYLASLNFLIIDDCQITSMPTKIKGLTNLYSLSLSNCKKLHDLTVLPEDLPELVIKDCPILEKRYGSAGPKHKHIAHIPRILFQW</sequence>
<keyword evidence="6" id="KW-0067">ATP-binding</keyword>
<dbReference type="PRINTS" id="PR00364">
    <property type="entry name" value="DISEASERSIST"/>
</dbReference>
<keyword evidence="2" id="KW-0433">Leucine-rich repeat</keyword>
<feature type="domain" description="R13L1/DRL21-like LRR repeat region" evidence="10">
    <location>
        <begin position="544"/>
        <end position="661"/>
    </location>
</feature>
<gene>
    <name evidence="11" type="ORF">LUZ62_043992</name>
</gene>
<reference evidence="11" key="1">
    <citation type="submission" date="2022-08" db="EMBL/GenBank/DDBJ databases">
        <authorList>
            <person name="Marques A."/>
        </authorList>
    </citation>
    <scope>NUCLEOTIDE SEQUENCE</scope>
    <source>
        <strain evidence="11">RhyPub2mFocal</strain>
        <tissue evidence="11">Leaves</tissue>
    </source>
</reference>
<dbReference type="Pfam" id="PF18052">
    <property type="entry name" value="Rx_N"/>
    <property type="match status" value="1"/>
</dbReference>
<dbReference type="InterPro" id="IPR056789">
    <property type="entry name" value="LRR_R13L1-DRL21"/>
</dbReference>
<evidence type="ECO:0000259" key="10">
    <source>
        <dbReference type="Pfam" id="PF25019"/>
    </source>
</evidence>
<evidence type="ECO:0000256" key="4">
    <source>
        <dbReference type="ARBA" id="ARBA00022741"/>
    </source>
</evidence>
<evidence type="ECO:0000313" key="12">
    <source>
        <dbReference type="Proteomes" id="UP001140206"/>
    </source>
</evidence>